<keyword evidence="4" id="KW-0378">Hydrolase</keyword>
<evidence type="ECO:0000313" key="7">
    <source>
        <dbReference type="EMBL" id="PTM97225.1"/>
    </source>
</evidence>
<dbReference type="InterPro" id="IPR023696">
    <property type="entry name" value="Ureohydrolase_dom_sf"/>
</dbReference>
<feature type="domain" description="Histone deacetylase" evidence="6">
    <location>
        <begin position="28"/>
        <end position="337"/>
    </location>
</feature>
<comment type="caution">
    <text evidence="7">The sequence shown here is derived from an EMBL/GenBank/DDBJ whole genome shotgun (WGS) entry which is preliminary data.</text>
</comment>
<dbReference type="Gene3D" id="3.40.800.20">
    <property type="entry name" value="Histone deacetylase domain"/>
    <property type="match status" value="1"/>
</dbReference>
<dbReference type="AlphaFoldDB" id="A0A2T5BDZ9"/>
<evidence type="ECO:0000259" key="6">
    <source>
        <dbReference type="Pfam" id="PF00850"/>
    </source>
</evidence>
<evidence type="ECO:0000256" key="2">
    <source>
        <dbReference type="ARBA" id="ARBA00005947"/>
    </source>
</evidence>
<dbReference type="PANTHER" id="PTHR10625">
    <property type="entry name" value="HISTONE DEACETYLASE HDAC1-RELATED"/>
    <property type="match status" value="1"/>
</dbReference>
<organism evidence="7 8">
    <name type="scientific">Mycoplana dimorpha</name>
    <dbReference type="NCBI Taxonomy" id="28320"/>
    <lineage>
        <taxon>Bacteria</taxon>
        <taxon>Pseudomonadati</taxon>
        <taxon>Pseudomonadota</taxon>
        <taxon>Alphaproteobacteria</taxon>
        <taxon>Hyphomicrobiales</taxon>
        <taxon>Rhizobiaceae</taxon>
        <taxon>Mycoplana</taxon>
    </lineage>
</organism>
<dbReference type="GO" id="GO:0004407">
    <property type="term" value="F:histone deacetylase activity"/>
    <property type="evidence" value="ECO:0007669"/>
    <property type="project" value="TreeGrafter"/>
</dbReference>
<evidence type="ECO:0000256" key="5">
    <source>
        <dbReference type="ARBA" id="ARBA00022833"/>
    </source>
</evidence>
<reference evidence="7 8" key="1">
    <citation type="submission" date="2018-04" db="EMBL/GenBank/DDBJ databases">
        <title>Genomic Encyclopedia of Type Strains, Phase IV (KMG-IV): sequencing the most valuable type-strain genomes for metagenomic binning, comparative biology and taxonomic classification.</title>
        <authorList>
            <person name="Goeker M."/>
        </authorList>
    </citation>
    <scope>NUCLEOTIDE SEQUENCE [LARGE SCALE GENOMIC DNA]</scope>
    <source>
        <strain evidence="7 8">DSM 7138</strain>
    </source>
</reference>
<dbReference type="InterPro" id="IPR000286">
    <property type="entry name" value="HDACs"/>
</dbReference>
<dbReference type="SUPFAM" id="SSF52768">
    <property type="entry name" value="Arginase/deacetylase"/>
    <property type="match status" value="1"/>
</dbReference>
<gene>
    <name evidence="7" type="ORF">C7449_10294</name>
</gene>
<keyword evidence="5" id="KW-0862">Zinc</keyword>
<protein>
    <submittedName>
        <fullName evidence="7">Acetoin utilization deacetylase AcuC-like enzyme</fullName>
    </submittedName>
</protein>
<dbReference type="InterPro" id="IPR023801">
    <property type="entry name" value="His_deacetylse_dom"/>
</dbReference>
<dbReference type="RefSeq" id="WP_108001521.1">
    <property type="nucleotide sequence ID" value="NZ_JBHEEX010000001.1"/>
</dbReference>
<dbReference type="GO" id="GO:0046872">
    <property type="term" value="F:metal ion binding"/>
    <property type="evidence" value="ECO:0007669"/>
    <property type="project" value="UniProtKB-KW"/>
</dbReference>
<dbReference type="CDD" id="cd10001">
    <property type="entry name" value="HDAC_classII_APAH"/>
    <property type="match status" value="1"/>
</dbReference>
<dbReference type="Proteomes" id="UP000241247">
    <property type="component" value="Unassembled WGS sequence"/>
</dbReference>
<dbReference type="PANTHER" id="PTHR10625:SF17">
    <property type="entry name" value="HISTONE DEACETYLASE 8"/>
    <property type="match status" value="1"/>
</dbReference>
<accession>A0A2T5BDZ9</accession>
<dbReference type="OrthoDB" id="9808367at2"/>
<dbReference type="Pfam" id="PF00850">
    <property type="entry name" value="Hist_deacetyl"/>
    <property type="match status" value="1"/>
</dbReference>
<comment type="cofactor">
    <cofactor evidence="1">
        <name>Zn(2+)</name>
        <dbReference type="ChEBI" id="CHEBI:29105"/>
    </cofactor>
</comment>
<proteinExistence type="inferred from homology"/>
<dbReference type="GO" id="GO:0040029">
    <property type="term" value="P:epigenetic regulation of gene expression"/>
    <property type="evidence" value="ECO:0007669"/>
    <property type="project" value="TreeGrafter"/>
</dbReference>
<evidence type="ECO:0000256" key="4">
    <source>
        <dbReference type="ARBA" id="ARBA00022801"/>
    </source>
</evidence>
<dbReference type="PRINTS" id="PR01270">
    <property type="entry name" value="HDASUPER"/>
</dbReference>
<comment type="similarity">
    <text evidence="2">Belongs to the histone deacetylase family.</text>
</comment>
<keyword evidence="8" id="KW-1185">Reference proteome</keyword>
<dbReference type="EMBL" id="PZZZ01000002">
    <property type="protein sequence ID" value="PTM97225.1"/>
    <property type="molecule type" value="Genomic_DNA"/>
</dbReference>
<keyword evidence="3" id="KW-0479">Metal-binding</keyword>
<sequence length="341" mass="36484">MRVVFSEDHKLRNARTELHGGELVQPFEAPFRAEWILAAVKEAGFTDVVAPARHGLETALKVHDAGYLTFLEGAWERWKAAGYQGEAIATSFPVRRTSPRIPTDIEGQLGYYCNAAETAISPGTWEAALSSMSSAIDGADLVASGHKAAFSLCRPPGHHAGIDMFGGYCFINNAAVAAQRLLDKGAKKVAVLDVDFHHGNGTQDIFYERGDVFFASLHGDPAEAFPHFLGYAEETGKGAGTGTTQNYPMGRGTPYSIWGAALAESLKRIGEFGAEAIVVSLGVDTFEKDPISFFKLTSPDYIAMGRTVAASKVPLLVVMEGGYGVPEIGLNVANVLKGIED</sequence>
<evidence type="ECO:0000256" key="1">
    <source>
        <dbReference type="ARBA" id="ARBA00001947"/>
    </source>
</evidence>
<dbReference type="GO" id="GO:0016787">
    <property type="term" value="F:hydrolase activity"/>
    <property type="evidence" value="ECO:0007669"/>
    <property type="project" value="UniProtKB-KW"/>
</dbReference>
<name>A0A2T5BDZ9_MYCDI</name>
<dbReference type="InterPro" id="IPR037138">
    <property type="entry name" value="His_deacetylse_dom_sf"/>
</dbReference>
<evidence type="ECO:0000313" key="8">
    <source>
        <dbReference type="Proteomes" id="UP000241247"/>
    </source>
</evidence>
<evidence type="ECO:0000256" key="3">
    <source>
        <dbReference type="ARBA" id="ARBA00022723"/>
    </source>
</evidence>